<reference evidence="2 3" key="1">
    <citation type="submission" date="2017-11" db="EMBL/GenBank/DDBJ databases">
        <title>De-novo sequencing of pomegranate (Punica granatum L.) genome.</title>
        <authorList>
            <person name="Akparov Z."/>
            <person name="Amiraslanov A."/>
            <person name="Hajiyeva S."/>
            <person name="Abbasov M."/>
            <person name="Kaur K."/>
            <person name="Hamwieh A."/>
            <person name="Solovyev V."/>
            <person name="Salamov A."/>
            <person name="Braich B."/>
            <person name="Kosarev P."/>
            <person name="Mahmoud A."/>
            <person name="Hajiyev E."/>
            <person name="Babayeva S."/>
            <person name="Izzatullayeva V."/>
            <person name="Mammadov A."/>
            <person name="Mammadov A."/>
            <person name="Sharifova S."/>
            <person name="Ojaghi J."/>
            <person name="Eynullazada K."/>
            <person name="Bayramov B."/>
            <person name="Abdulazimova A."/>
            <person name="Shahmuradov I."/>
        </authorList>
    </citation>
    <scope>NUCLEOTIDE SEQUENCE [LARGE SCALE GENOMIC DNA]</scope>
    <source>
        <strain evidence="3">cv. AG2017</strain>
        <tissue evidence="2">Leaf</tissue>
    </source>
</reference>
<sequence length="106" mass="12064">MELTRKNTLPKEGKDQKKARNRRHYYMGKGFRGIDCGSQKGLPRSVHTVGWERKKDWIELLTLYGPECGLSLWPVCAFLDCAAWESLSAPRFSLPAPKQDISKAPD</sequence>
<dbReference type="Proteomes" id="UP000233551">
    <property type="component" value="Unassembled WGS sequence"/>
</dbReference>
<accession>A0A2I0GKM2</accession>
<dbReference type="AlphaFoldDB" id="A0A2I0GKM2"/>
<dbReference type="EMBL" id="PGOL01045107">
    <property type="protein sequence ID" value="PKH57855.1"/>
    <property type="molecule type" value="Genomic_DNA"/>
</dbReference>
<feature type="region of interest" description="Disordered" evidence="1">
    <location>
        <begin position="1"/>
        <end position="22"/>
    </location>
</feature>
<feature type="compositionally biased region" description="Basic and acidic residues" evidence="1">
    <location>
        <begin position="9"/>
        <end position="18"/>
    </location>
</feature>
<evidence type="ECO:0000313" key="3">
    <source>
        <dbReference type="Proteomes" id="UP000233551"/>
    </source>
</evidence>
<evidence type="ECO:0000256" key="1">
    <source>
        <dbReference type="SAM" id="MobiDB-lite"/>
    </source>
</evidence>
<keyword evidence="3" id="KW-1185">Reference proteome</keyword>
<gene>
    <name evidence="2" type="ORF">CRG98_050295</name>
</gene>
<comment type="caution">
    <text evidence="2">The sequence shown here is derived from an EMBL/GenBank/DDBJ whole genome shotgun (WGS) entry which is preliminary data.</text>
</comment>
<evidence type="ECO:0000313" key="2">
    <source>
        <dbReference type="EMBL" id="PKH57855.1"/>
    </source>
</evidence>
<proteinExistence type="predicted"/>
<organism evidence="2 3">
    <name type="scientific">Punica granatum</name>
    <name type="common">Pomegranate</name>
    <dbReference type="NCBI Taxonomy" id="22663"/>
    <lineage>
        <taxon>Eukaryota</taxon>
        <taxon>Viridiplantae</taxon>
        <taxon>Streptophyta</taxon>
        <taxon>Embryophyta</taxon>
        <taxon>Tracheophyta</taxon>
        <taxon>Spermatophyta</taxon>
        <taxon>Magnoliopsida</taxon>
        <taxon>eudicotyledons</taxon>
        <taxon>Gunneridae</taxon>
        <taxon>Pentapetalae</taxon>
        <taxon>rosids</taxon>
        <taxon>malvids</taxon>
        <taxon>Myrtales</taxon>
        <taxon>Lythraceae</taxon>
        <taxon>Punica</taxon>
    </lineage>
</organism>
<name>A0A2I0GKM2_PUNGR</name>
<protein>
    <submittedName>
        <fullName evidence="2">Uncharacterized protein</fullName>
    </submittedName>
</protein>